<dbReference type="STRING" id="698738.OLEAN_C34620"/>
<proteinExistence type="predicted"/>
<evidence type="ECO:0000313" key="1">
    <source>
        <dbReference type="EMBL" id="CCK77638.1"/>
    </source>
</evidence>
<dbReference type="HOGENOM" id="CLU_086361_0_0_6"/>
<dbReference type="Gene3D" id="2.60.120.620">
    <property type="entry name" value="q2cbj1_9rhob like domain"/>
    <property type="match status" value="1"/>
</dbReference>
<dbReference type="Proteomes" id="UP000032749">
    <property type="component" value="Chromosome"/>
</dbReference>
<dbReference type="KEGG" id="oai:OLEAN_C34620"/>
<reference evidence="1 2" key="1">
    <citation type="journal article" date="2013" name="Nat. Commun.">
        <title>Genome sequence and functional genomic analysis of the oil-degrading bacterium Oleispira antarctica.</title>
        <authorList>
            <person name="Kube M."/>
            <person name="Chernikova T.N."/>
            <person name="Al-Ramahi Y."/>
            <person name="Beloqui A."/>
            <person name="Lopez-Cortez N."/>
            <person name="Guazzaroni M.E."/>
            <person name="Heipieper H.J."/>
            <person name="Klages S."/>
            <person name="Kotsyurbenko O.R."/>
            <person name="Langer I."/>
            <person name="Nechitaylo T.Y."/>
            <person name="Lunsdorf H."/>
            <person name="Fernandez M."/>
            <person name="Juarez S."/>
            <person name="Ciordia S."/>
            <person name="Singer A."/>
            <person name="Kagan O."/>
            <person name="Egorova O."/>
            <person name="Petit P.A."/>
            <person name="Stogios P."/>
            <person name="Kim Y."/>
            <person name="Tchigvintsev A."/>
            <person name="Flick R."/>
            <person name="Denaro R."/>
            <person name="Genovese M."/>
            <person name="Albar J.P."/>
            <person name="Reva O.N."/>
            <person name="Martinez-Gomariz M."/>
            <person name="Tran H."/>
            <person name="Ferrer M."/>
            <person name="Savchenko A."/>
            <person name="Yakunin A.F."/>
            <person name="Yakimov M.M."/>
            <person name="Golyshina O.V."/>
            <person name="Reinhardt R."/>
            <person name="Golyshin P.N."/>
        </authorList>
    </citation>
    <scope>NUCLEOTIDE SEQUENCE [LARGE SCALE GENOMIC DNA]</scope>
</reference>
<dbReference type="AlphaFoldDB" id="R4YU77"/>
<dbReference type="InterPro" id="IPR012668">
    <property type="entry name" value="CHP02466"/>
</dbReference>
<dbReference type="PATRIC" id="fig|698738.3.peg.3602"/>
<dbReference type="EMBL" id="FO203512">
    <property type="protein sequence ID" value="CCK77638.1"/>
    <property type="molecule type" value="Genomic_DNA"/>
</dbReference>
<dbReference type="Pfam" id="PF13759">
    <property type="entry name" value="2OG-FeII_Oxy_5"/>
    <property type="match status" value="1"/>
</dbReference>
<gene>
    <name evidence="1" type="ORF">OLEAN_C34620</name>
</gene>
<dbReference type="NCBIfam" id="TIGR02466">
    <property type="entry name" value="TIGR02466 family protein"/>
    <property type="match status" value="1"/>
</dbReference>
<organism evidence="1 2">
    <name type="scientific">Oleispira antarctica RB-8</name>
    <dbReference type="NCBI Taxonomy" id="698738"/>
    <lineage>
        <taxon>Bacteria</taxon>
        <taxon>Pseudomonadati</taxon>
        <taxon>Pseudomonadota</taxon>
        <taxon>Gammaproteobacteria</taxon>
        <taxon>Oceanospirillales</taxon>
        <taxon>Oceanospirillaceae</taxon>
        <taxon>Oleispira</taxon>
    </lineage>
</organism>
<accession>R4YU77</accession>
<protein>
    <submittedName>
        <fullName evidence="1">Uncharacterized protein</fullName>
    </submittedName>
</protein>
<name>R4YU77_OLEAN</name>
<keyword evidence="2" id="KW-1185">Reference proteome</keyword>
<sequence length="219" mass="24916">MQDEFYIEDMAMWDSKLFISHYPGHEAEAAELKKALYEIKDQQDTQIDSEVAVFAKHALFESELNLLTQPYEPLQKFRAHVEDLIGTIAHAVNEPFWPEGAQAQVDVVESWYHITQNGGYHDTHSHPNCSWCGIYYLEEGESSIEGRNGVNRFYDPRHGADHYQDAGTAYLSADGFMDFSPLAGQIIVFPSYLKHAAMPYFGESDRIVLAFNCQVNAKI</sequence>
<dbReference type="OrthoDB" id="549777at2"/>
<evidence type="ECO:0000313" key="2">
    <source>
        <dbReference type="Proteomes" id="UP000032749"/>
    </source>
</evidence>